<reference evidence="7" key="1">
    <citation type="submission" date="2020-05" db="EMBL/GenBank/DDBJ databases">
        <title>Mycena genomes resolve the evolution of fungal bioluminescence.</title>
        <authorList>
            <person name="Tsai I.J."/>
        </authorList>
    </citation>
    <scope>NUCLEOTIDE SEQUENCE</scope>
    <source>
        <strain evidence="7">160909Yilan</strain>
    </source>
</reference>
<dbReference type="GO" id="GO:0000156">
    <property type="term" value="F:phosphorelay response regulator activity"/>
    <property type="evidence" value="ECO:0007669"/>
    <property type="project" value="UniProtKB-ARBA"/>
</dbReference>
<dbReference type="AlphaFoldDB" id="A0A8H6Z9M8"/>
<dbReference type="CDD" id="cd17546">
    <property type="entry name" value="REC_hyHK_CKI1_RcsC-like"/>
    <property type="match status" value="1"/>
</dbReference>
<dbReference type="SMART" id="SM00448">
    <property type="entry name" value="REC"/>
    <property type="match status" value="1"/>
</dbReference>
<name>A0A8H6Z9M8_9AGAR</name>
<evidence type="ECO:0000259" key="5">
    <source>
        <dbReference type="PROSITE" id="PS50011"/>
    </source>
</evidence>
<organism evidence="7 8">
    <name type="scientific">Mycena sanguinolenta</name>
    <dbReference type="NCBI Taxonomy" id="230812"/>
    <lineage>
        <taxon>Eukaryota</taxon>
        <taxon>Fungi</taxon>
        <taxon>Dikarya</taxon>
        <taxon>Basidiomycota</taxon>
        <taxon>Agaricomycotina</taxon>
        <taxon>Agaricomycetes</taxon>
        <taxon>Agaricomycetidae</taxon>
        <taxon>Agaricales</taxon>
        <taxon>Marasmiineae</taxon>
        <taxon>Mycenaceae</taxon>
        <taxon>Mycena</taxon>
    </lineage>
</organism>
<dbReference type="InterPro" id="IPR008266">
    <property type="entry name" value="Tyr_kinase_AS"/>
</dbReference>
<dbReference type="FunFam" id="3.40.50.2300:FF:000146">
    <property type="entry name" value="Putative two-component response regulator SSK1p"/>
    <property type="match status" value="1"/>
</dbReference>
<dbReference type="GO" id="GO:0005524">
    <property type="term" value="F:ATP binding"/>
    <property type="evidence" value="ECO:0007669"/>
    <property type="project" value="InterPro"/>
</dbReference>
<feature type="compositionally biased region" description="Polar residues" evidence="4">
    <location>
        <begin position="548"/>
        <end position="565"/>
    </location>
</feature>
<dbReference type="Pfam" id="PF07714">
    <property type="entry name" value="PK_Tyr_Ser-Thr"/>
    <property type="match status" value="1"/>
</dbReference>
<dbReference type="PROSITE" id="PS00109">
    <property type="entry name" value="PROTEIN_KINASE_TYR"/>
    <property type="match status" value="1"/>
</dbReference>
<keyword evidence="7" id="KW-0418">Kinase</keyword>
<feature type="domain" description="Protein kinase" evidence="5">
    <location>
        <begin position="159"/>
        <end position="421"/>
    </location>
</feature>
<evidence type="ECO:0000313" key="7">
    <source>
        <dbReference type="EMBL" id="KAF7373372.1"/>
    </source>
</evidence>
<keyword evidence="8" id="KW-1185">Reference proteome</keyword>
<dbReference type="InterPro" id="IPR001245">
    <property type="entry name" value="Ser-Thr/Tyr_kinase_cat_dom"/>
</dbReference>
<feature type="modified residue" description="4-aspartylphosphate" evidence="3">
    <location>
        <position position="649"/>
    </location>
</feature>
<dbReference type="PANTHER" id="PTHR44329">
    <property type="entry name" value="SERINE/THREONINE-PROTEIN KINASE TNNI3K-RELATED"/>
    <property type="match status" value="1"/>
</dbReference>
<dbReference type="Gene3D" id="1.10.510.10">
    <property type="entry name" value="Transferase(Phosphotransferase) domain 1"/>
    <property type="match status" value="1"/>
</dbReference>
<dbReference type="OrthoDB" id="346907at2759"/>
<dbReference type="Proteomes" id="UP000623467">
    <property type="component" value="Unassembled WGS sequence"/>
</dbReference>
<evidence type="ECO:0000256" key="1">
    <source>
        <dbReference type="ARBA" id="ARBA00022553"/>
    </source>
</evidence>
<dbReference type="EMBL" id="JACAZH010000003">
    <property type="protein sequence ID" value="KAF7373372.1"/>
    <property type="molecule type" value="Genomic_DNA"/>
</dbReference>
<dbReference type="SUPFAM" id="SSF56112">
    <property type="entry name" value="Protein kinase-like (PK-like)"/>
    <property type="match status" value="1"/>
</dbReference>
<dbReference type="Pfam" id="PF00072">
    <property type="entry name" value="Response_reg"/>
    <property type="match status" value="1"/>
</dbReference>
<dbReference type="GO" id="GO:0004674">
    <property type="term" value="F:protein serine/threonine kinase activity"/>
    <property type="evidence" value="ECO:0007669"/>
    <property type="project" value="TreeGrafter"/>
</dbReference>
<keyword evidence="2" id="KW-0902">Two-component regulatory system</keyword>
<evidence type="ECO:0000256" key="4">
    <source>
        <dbReference type="SAM" id="MobiDB-lite"/>
    </source>
</evidence>
<dbReference type="PROSITE" id="PS50110">
    <property type="entry name" value="RESPONSE_REGULATORY"/>
    <property type="match status" value="1"/>
</dbReference>
<gene>
    <name evidence="7" type="ORF">MSAN_00546800</name>
</gene>
<accession>A0A8H6Z9M8</accession>
<dbReference type="SUPFAM" id="SSF52172">
    <property type="entry name" value="CheY-like"/>
    <property type="match status" value="1"/>
</dbReference>
<dbReference type="InterPro" id="IPR011006">
    <property type="entry name" value="CheY-like_superfamily"/>
</dbReference>
<keyword evidence="1 3" id="KW-0597">Phosphoprotein</keyword>
<sequence>MATMKELDTKFLVYEASLSFLKGACNSQVSQMTVDEHITSMSSTNLIDAVVESLGCRKILLELSTKLGLVNHPQLRTALRADEERIATFLVSIFSSKSAQQAVLRLEGDSAQHFLDVVQECLDNGSLSEHVQAARRITRKLSEASDKLPSSLFIVGVNGQDVHPSFGGGYGDIYLASYRDQRVALKRMRHFLRDSESRRMRLIFCREALVWKDLCHPHILPFLGIDRNSFPPSLCMVSPFMKHGTVLNYLKTHGHANVDKLLYEVAQGLEYLHSHRIVHGDLRGINILITEDWNACLADFGLSIVSDFTPTKSTTRAGSLYWMAPELLDPDRFGLSFNRTPATDVYAFGCVCFELYTGRPPFSNLTEPAALLKVLNGDRPERPASLLAMSDMLWQHVEEFWAQDPTTRPSAQIVVEDMVWPPVAAGSPSSQLPADAQPMSSASALYDVLLSSIVSASPRLPSWPTPVNTSFEQFLTGRESPTDIPFPSKDQVLREVAADSGAVGRSPRASSTVVAGIPVPALPQTESVSVPVSAWRTEHGEAPPPQYGQGSATAMSSLQTSSPPTTYHRPMQNRGPLEAKVLENDTKTTQDIGLLLPQINVLIVEDNVVAQMMLTGFLRKKKFKYQLANNGLEAVNKYKTEKFHFILMDLFLPVMDGIDATKEIRRLEKLNAAPEYHLVSSAIIVGQTASLLQSDRVKMLAAGCNDFVPKPINLQWLNSTLREWGSIKGLPMGAKTPLSEAPPAGTLDAGLASVIPALSGLDIQDFFDLPSPIRE</sequence>
<protein>
    <submittedName>
        <fullName evidence="7">Kinase-like protein</fullName>
    </submittedName>
</protein>
<keyword evidence="7" id="KW-0808">Transferase</keyword>
<dbReference type="Gene3D" id="3.40.50.2300">
    <property type="match status" value="1"/>
</dbReference>
<dbReference type="InterPro" id="IPR001789">
    <property type="entry name" value="Sig_transdc_resp-reg_receiver"/>
</dbReference>
<proteinExistence type="predicted"/>
<dbReference type="PROSITE" id="PS50011">
    <property type="entry name" value="PROTEIN_KINASE_DOM"/>
    <property type="match status" value="1"/>
</dbReference>
<evidence type="ECO:0000259" key="6">
    <source>
        <dbReference type="PROSITE" id="PS50110"/>
    </source>
</evidence>
<evidence type="ECO:0000256" key="3">
    <source>
        <dbReference type="PROSITE-ProRule" id="PRU00169"/>
    </source>
</evidence>
<dbReference type="InterPro" id="IPR011009">
    <property type="entry name" value="Kinase-like_dom_sf"/>
</dbReference>
<evidence type="ECO:0000256" key="2">
    <source>
        <dbReference type="ARBA" id="ARBA00023012"/>
    </source>
</evidence>
<comment type="caution">
    <text evidence="7">The sequence shown here is derived from an EMBL/GenBank/DDBJ whole genome shotgun (WGS) entry which is preliminary data.</text>
</comment>
<feature type="domain" description="Response regulatory" evidence="6">
    <location>
        <begin position="600"/>
        <end position="725"/>
    </location>
</feature>
<dbReference type="InterPro" id="IPR000719">
    <property type="entry name" value="Prot_kinase_dom"/>
</dbReference>
<feature type="region of interest" description="Disordered" evidence="4">
    <location>
        <begin position="537"/>
        <end position="572"/>
    </location>
</feature>
<evidence type="ECO:0000313" key="8">
    <source>
        <dbReference type="Proteomes" id="UP000623467"/>
    </source>
</evidence>
<dbReference type="InterPro" id="IPR051681">
    <property type="entry name" value="Ser/Thr_Kinases-Pseudokinases"/>
</dbReference>